<keyword evidence="3" id="KW-1185">Reference proteome</keyword>
<keyword evidence="1" id="KW-0472">Membrane</keyword>
<dbReference type="Proteomes" id="UP000317371">
    <property type="component" value="Unassembled WGS sequence"/>
</dbReference>
<dbReference type="RefSeq" id="WP_141608964.1">
    <property type="nucleotide sequence ID" value="NZ_VIGC02000005.1"/>
</dbReference>
<feature type="transmembrane region" description="Helical" evidence="1">
    <location>
        <begin position="112"/>
        <end position="136"/>
    </location>
</feature>
<feature type="transmembrane region" description="Helical" evidence="1">
    <location>
        <begin position="78"/>
        <end position="100"/>
    </location>
</feature>
<feature type="transmembrane region" description="Helical" evidence="1">
    <location>
        <begin position="45"/>
        <end position="66"/>
    </location>
</feature>
<dbReference type="AlphaFoldDB" id="A0A540VJN0"/>
<keyword evidence="1" id="KW-0812">Transmembrane</keyword>
<accession>A0A540VJN0</accession>
<evidence type="ECO:0000313" key="2">
    <source>
        <dbReference type="EMBL" id="TQE96979.1"/>
    </source>
</evidence>
<dbReference type="OrthoDB" id="9960912at2"/>
<feature type="transmembrane region" description="Helical" evidence="1">
    <location>
        <begin position="7"/>
        <end position="25"/>
    </location>
</feature>
<keyword evidence="1" id="KW-1133">Transmembrane helix</keyword>
<name>A0A540VJN0_9CHLR</name>
<evidence type="ECO:0000313" key="3">
    <source>
        <dbReference type="Proteomes" id="UP000317371"/>
    </source>
</evidence>
<reference evidence="2 3" key="1">
    <citation type="submission" date="2019-06" db="EMBL/GenBank/DDBJ databases">
        <title>Genome sequence of Litorilinea aerophila BAA-2444.</title>
        <authorList>
            <person name="Maclea K.S."/>
            <person name="Maurais E.G."/>
            <person name="Iannazzi L.C."/>
        </authorList>
    </citation>
    <scope>NUCLEOTIDE SEQUENCE [LARGE SCALE GENOMIC DNA]</scope>
    <source>
        <strain evidence="2 3">ATCC BAA-2444</strain>
    </source>
</reference>
<dbReference type="EMBL" id="VIGC01000005">
    <property type="protein sequence ID" value="TQE96979.1"/>
    <property type="molecule type" value="Genomic_DNA"/>
</dbReference>
<evidence type="ECO:0000256" key="1">
    <source>
        <dbReference type="SAM" id="Phobius"/>
    </source>
</evidence>
<feature type="transmembrane region" description="Helical" evidence="1">
    <location>
        <begin position="182"/>
        <end position="205"/>
    </location>
</feature>
<organism evidence="2 3">
    <name type="scientific">Litorilinea aerophila</name>
    <dbReference type="NCBI Taxonomy" id="1204385"/>
    <lineage>
        <taxon>Bacteria</taxon>
        <taxon>Bacillati</taxon>
        <taxon>Chloroflexota</taxon>
        <taxon>Caldilineae</taxon>
        <taxon>Caldilineales</taxon>
        <taxon>Caldilineaceae</taxon>
        <taxon>Litorilinea</taxon>
    </lineage>
</organism>
<proteinExistence type="predicted"/>
<feature type="transmembrane region" description="Helical" evidence="1">
    <location>
        <begin position="143"/>
        <end position="162"/>
    </location>
</feature>
<comment type="caution">
    <text evidence="2">The sequence shown here is derived from an EMBL/GenBank/DDBJ whole genome shotgun (WGS) entry which is preliminary data.</text>
</comment>
<protein>
    <submittedName>
        <fullName evidence="2">Uncharacterized protein</fullName>
    </submittedName>
</protein>
<dbReference type="InParanoid" id="A0A540VJN0"/>
<gene>
    <name evidence="2" type="ORF">FKZ61_04890</name>
</gene>
<sequence length="208" mass="21900">MRSSRTLVGHYLALLGMAAVAFTIGLERSGLVPGIETVTNTLYQWAILLGGFGLLLGVANVALVHIRRIQEGGAEWPYSLLLLLTLLAVLISGLLAPSGIQSPLVNWIFDAIIAPGQAALFSLVALFMVAAAYQYLRFNRPGGLWMLAGVLLMLTAQTPMAAPRLAAGLAGAMAWALDVPAMAAFRGVLLGSGLALLAAGIRYLIHRP</sequence>